<dbReference type="Proteomes" id="UP000233556">
    <property type="component" value="Unassembled WGS sequence"/>
</dbReference>
<dbReference type="Pfam" id="PF15741">
    <property type="entry name" value="LRIF1"/>
    <property type="match status" value="1"/>
</dbReference>
<organism evidence="1 2">
    <name type="scientific">Limosa lapponica baueri</name>
    <dbReference type="NCBI Taxonomy" id="1758121"/>
    <lineage>
        <taxon>Eukaryota</taxon>
        <taxon>Metazoa</taxon>
        <taxon>Chordata</taxon>
        <taxon>Craniata</taxon>
        <taxon>Vertebrata</taxon>
        <taxon>Euteleostomi</taxon>
        <taxon>Archelosauria</taxon>
        <taxon>Archosauria</taxon>
        <taxon>Dinosauria</taxon>
        <taxon>Saurischia</taxon>
        <taxon>Theropoda</taxon>
        <taxon>Coelurosauria</taxon>
        <taxon>Aves</taxon>
        <taxon>Neognathae</taxon>
        <taxon>Neoaves</taxon>
        <taxon>Charadriiformes</taxon>
        <taxon>Scolopacidae</taxon>
        <taxon>Limosa</taxon>
    </lineage>
</organism>
<evidence type="ECO:0000313" key="2">
    <source>
        <dbReference type="Proteomes" id="UP000233556"/>
    </source>
</evidence>
<protein>
    <submittedName>
        <fullName evidence="1">Ligand-dependent nuclear receptor-interacting factor 1-like isoform x1</fullName>
    </submittedName>
</protein>
<dbReference type="GO" id="GO:0006355">
    <property type="term" value="P:regulation of DNA-templated transcription"/>
    <property type="evidence" value="ECO:0007669"/>
    <property type="project" value="InterPro"/>
</dbReference>
<accession>A0A2I0UPQ5</accession>
<keyword evidence="2" id="KW-1185">Reference proteome</keyword>
<name>A0A2I0UPQ5_LIMLA</name>
<reference evidence="2" key="1">
    <citation type="submission" date="2017-11" db="EMBL/GenBank/DDBJ databases">
        <authorList>
            <person name="Lima N.C."/>
            <person name="Parody-Merino A.M."/>
            <person name="Battley P.F."/>
            <person name="Fidler A.E."/>
            <person name="Prosdocimi F."/>
        </authorList>
    </citation>
    <scope>NUCLEOTIDE SEQUENCE [LARGE SCALE GENOMIC DNA]</scope>
</reference>
<evidence type="ECO:0000313" key="1">
    <source>
        <dbReference type="EMBL" id="PKU48026.1"/>
    </source>
</evidence>
<dbReference type="PANTHER" id="PTHR16131:SF2">
    <property type="entry name" value="LIGAND-DEPENDENT NUCLEAR RECEPTOR-INTERACTING FACTOR 1"/>
    <property type="match status" value="1"/>
</dbReference>
<gene>
    <name evidence="1" type="ORF">llap_1657</name>
</gene>
<dbReference type="AlphaFoldDB" id="A0A2I0UPQ5"/>
<dbReference type="OrthoDB" id="9205665at2759"/>
<dbReference type="GO" id="GO:0042974">
    <property type="term" value="F:nuclear retinoic acid receptor binding"/>
    <property type="evidence" value="ECO:0007669"/>
    <property type="project" value="InterPro"/>
</dbReference>
<proteinExistence type="predicted"/>
<sequence length="505" mass="55995">MAFYNGVIAPADRGGTMDVIHLDFCKTFDIVPHNVLAAKLQRSKWKPVTSAVTQGSALRPVLFNIFINNIGSGTERTLSKFADDTKLSGAGDLLEERQATSRDTRAHCWLMINLVSTRLQGLSLQCSSPAEYVKSNHNAFLKTEASTTPALMLQYQQLKGEEDFSTRSFDTLENVDMTSAETGNFSTVFNAQSNETSVEQHSLPRCLSLTHADQEDTASVSRISELLKVTEEPQAQILKHDLEIPPQAKITSIPLSSFPPKMQQVMSARAKNVSEIRQVTEIPTVTYIWPVIKVEEASSPFWDNFRKSSIPTSPNVTGHCSSPDVVVEDVKCSQITPVKQLEQEEPDRKTERSYPLILKSSNSVVSGILKSLVNIKNKDYKNMLPLSSTSPIGKQLEIPLFKGNAVVIYDGQVYVLYVMTHEDLPSEKEIHGCVALLRQTTVWLIACSAIHDRMIKVPHPLLSREHAVKQNINPLTTLAPPAPQGLFSNTDKDLFLSNMSMNETA</sequence>
<keyword evidence="1" id="KW-0675">Receptor</keyword>
<reference evidence="2" key="2">
    <citation type="submission" date="2017-12" db="EMBL/GenBank/DDBJ databases">
        <title>Genome sequence of the Bar-tailed Godwit (Limosa lapponica baueri).</title>
        <authorList>
            <person name="Lima N.C.B."/>
            <person name="Parody-Merino A.M."/>
            <person name="Battley P.F."/>
            <person name="Fidler A.E."/>
            <person name="Prosdocimi F."/>
        </authorList>
    </citation>
    <scope>NUCLEOTIDE SEQUENCE [LARGE SCALE GENOMIC DNA]</scope>
</reference>
<dbReference type="PANTHER" id="PTHR16131">
    <property type="entry name" value="LIGAND-DEPENDENT NUCLEAR RECEPTOR-INTERACTING FACTOR 1"/>
    <property type="match status" value="1"/>
</dbReference>
<dbReference type="EMBL" id="KZ505662">
    <property type="protein sequence ID" value="PKU48026.1"/>
    <property type="molecule type" value="Genomic_DNA"/>
</dbReference>
<dbReference type="InterPro" id="IPR026191">
    <property type="entry name" value="LRIF1"/>
</dbReference>